<dbReference type="SUPFAM" id="SSF53756">
    <property type="entry name" value="UDP-Glycosyltransferase/glycogen phosphorylase"/>
    <property type="match status" value="1"/>
</dbReference>
<dbReference type="PANTHER" id="PTHR45947:SF3">
    <property type="entry name" value="SULFOQUINOVOSYL TRANSFERASE SQD2"/>
    <property type="match status" value="1"/>
</dbReference>
<dbReference type="Pfam" id="PF00534">
    <property type="entry name" value="Glycos_transf_1"/>
    <property type="match status" value="1"/>
</dbReference>
<dbReference type="Proteomes" id="UP001466331">
    <property type="component" value="Unassembled WGS sequence"/>
</dbReference>
<keyword evidence="4" id="KW-1185">Reference proteome</keyword>
<dbReference type="GO" id="GO:0016757">
    <property type="term" value="F:glycosyltransferase activity"/>
    <property type="evidence" value="ECO:0007669"/>
    <property type="project" value="UniProtKB-KW"/>
</dbReference>
<evidence type="ECO:0000313" key="3">
    <source>
        <dbReference type="EMBL" id="MEM5948268.1"/>
    </source>
</evidence>
<proteinExistence type="predicted"/>
<keyword evidence="3" id="KW-0328">Glycosyltransferase</keyword>
<feature type="domain" description="Glycosyl transferase family 1" evidence="1">
    <location>
        <begin position="195"/>
        <end position="357"/>
    </location>
</feature>
<evidence type="ECO:0000259" key="2">
    <source>
        <dbReference type="Pfam" id="PF13439"/>
    </source>
</evidence>
<gene>
    <name evidence="3" type="ORF">WKV44_06905</name>
</gene>
<dbReference type="Gene3D" id="3.40.50.2000">
    <property type="entry name" value="Glycogen Phosphorylase B"/>
    <property type="match status" value="2"/>
</dbReference>
<sequence>MNIAIFMDCYPPMKNGVISSALMLKRGLEARGHKVVVVSVNVEGKEIKETEDTLLFPQISLDFGSKQGFGYALINRKKLINFLNKHNTQLIHIHTEFPVGKAGIKAAKKLGIPYVATSHTLWEQYSNYSFLLKIKPLVRTYLKNVYKKAEILILPSLKLMDYYRKLLGENKRIEVVPNPMDTELFLPMSENEIIKHREKLGIARDAIVINCTGRVGPEKRVIETFFAMAKALKKSTNAFALIVGDGPELEKLKKIAEKEGLSSRVIFTGFVNWEEIKLYYGISDIYVTASTSEIDGLTPIEAALCGNAIVVRRDLAFSDKLEPGKSGFFADTDEELADYLIKLIEDRKLLESFKKFSPQVGRKRSIPLHAEKMEAVYIEAISSGR</sequence>
<protein>
    <submittedName>
        <fullName evidence="3">Glycosyltransferase</fullName>
        <ecNumber evidence="3">2.4.-.-</ecNumber>
    </submittedName>
</protein>
<reference evidence="3 4" key="1">
    <citation type="submission" date="2024-03" db="EMBL/GenBank/DDBJ databases">
        <title>Ignisphaera cupida sp. nov., a hyperthermophilic hydrolytic archaeon from a hot spring of Kamchatka, and proposal of Ignisphaeraceae fam. nov.</title>
        <authorList>
            <person name="Podosokorskaya O.A."/>
            <person name="Elcheninov A.G."/>
            <person name="Maltseva A.I."/>
            <person name="Zayulina K.S."/>
            <person name="Novikov A."/>
            <person name="Merkel A.Y."/>
        </authorList>
    </citation>
    <scope>NUCLEOTIDE SEQUENCE [LARGE SCALE GENOMIC DNA]</scope>
    <source>
        <strain evidence="3 4">38H-sp</strain>
    </source>
</reference>
<dbReference type="InterPro" id="IPR050194">
    <property type="entry name" value="Glycosyltransferase_grp1"/>
</dbReference>
<evidence type="ECO:0000259" key="1">
    <source>
        <dbReference type="Pfam" id="PF00534"/>
    </source>
</evidence>
<evidence type="ECO:0000313" key="4">
    <source>
        <dbReference type="Proteomes" id="UP001466331"/>
    </source>
</evidence>
<organism evidence="3 4">
    <name type="scientific">Rarispira pelagica</name>
    <dbReference type="NCBI Taxonomy" id="3141764"/>
    <lineage>
        <taxon>Bacteria</taxon>
        <taxon>Pseudomonadati</taxon>
        <taxon>Spirochaetota</taxon>
        <taxon>Spirochaetia</taxon>
        <taxon>Winmispirales</taxon>
        <taxon>Winmispiraceae</taxon>
        <taxon>Rarispira</taxon>
    </lineage>
</organism>
<dbReference type="EMBL" id="JBCHKQ010000003">
    <property type="protein sequence ID" value="MEM5948268.1"/>
    <property type="molecule type" value="Genomic_DNA"/>
</dbReference>
<comment type="caution">
    <text evidence="3">The sequence shown here is derived from an EMBL/GenBank/DDBJ whole genome shotgun (WGS) entry which is preliminary data.</text>
</comment>
<accession>A0ABU9UC76</accession>
<keyword evidence="3" id="KW-0808">Transferase</keyword>
<dbReference type="RefSeq" id="WP_420069721.1">
    <property type="nucleotide sequence ID" value="NZ_JBCHKQ010000003.1"/>
</dbReference>
<dbReference type="InterPro" id="IPR001296">
    <property type="entry name" value="Glyco_trans_1"/>
</dbReference>
<dbReference type="PANTHER" id="PTHR45947">
    <property type="entry name" value="SULFOQUINOVOSYL TRANSFERASE SQD2"/>
    <property type="match status" value="1"/>
</dbReference>
<dbReference type="InterPro" id="IPR028098">
    <property type="entry name" value="Glyco_trans_4-like_N"/>
</dbReference>
<feature type="domain" description="Glycosyltransferase subfamily 4-like N-terminal" evidence="2">
    <location>
        <begin position="15"/>
        <end position="183"/>
    </location>
</feature>
<name>A0ABU9UC76_9SPIR</name>
<dbReference type="EC" id="2.4.-.-" evidence="3"/>
<dbReference type="Pfam" id="PF13439">
    <property type="entry name" value="Glyco_transf_4"/>
    <property type="match status" value="1"/>
</dbReference>